<feature type="domain" description="Methyltransferase" evidence="4">
    <location>
        <begin position="86"/>
        <end position="180"/>
    </location>
</feature>
<keyword evidence="6" id="KW-1185">Reference proteome</keyword>
<dbReference type="SUPFAM" id="SSF53335">
    <property type="entry name" value="S-adenosyl-L-methionine-dependent methyltransferases"/>
    <property type="match status" value="1"/>
</dbReference>
<keyword evidence="3" id="KW-0949">S-adenosyl-L-methionine</keyword>
<dbReference type="RefSeq" id="WP_145906825.1">
    <property type="nucleotide sequence ID" value="NZ_BAAAMZ010000003.1"/>
</dbReference>
<dbReference type="EMBL" id="VIWT01000001">
    <property type="protein sequence ID" value="TWG00779.1"/>
    <property type="molecule type" value="Genomic_DNA"/>
</dbReference>
<comment type="caution">
    <text evidence="5">The sequence shown here is derived from an EMBL/GenBank/DDBJ whole genome shotgun (WGS) entry which is preliminary data.</text>
</comment>
<protein>
    <submittedName>
        <fullName evidence="5">Methyltransferase family protein</fullName>
    </submittedName>
</protein>
<dbReference type="InterPro" id="IPR041698">
    <property type="entry name" value="Methyltransf_25"/>
</dbReference>
<evidence type="ECO:0000313" key="5">
    <source>
        <dbReference type="EMBL" id="TWG00779.1"/>
    </source>
</evidence>
<dbReference type="PANTHER" id="PTHR43464">
    <property type="entry name" value="METHYLTRANSFERASE"/>
    <property type="match status" value="1"/>
</dbReference>
<reference evidence="5 6" key="1">
    <citation type="submission" date="2019-06" db="EMBL/GenBank/DDBJ databases">
        <title>Sequencing the genomes of 1000 actinobacteria strains.</title>
        <authorList>
            <person name="Klenk H.-P."/>
        </authorList>
    </citation>
    <scope>NUCLEOTIDE SEQUENCE [LARGE SCALE GENOMIC DNA]</scope>
    <source>
        <strain evidence="5 6">DSM 44826</strain>
    </source>
</reference>
<organism evidence="5 6">
    <name type="scientific">Kitasatospora viridis</name>
    <dbReference type="NCBI Taxonomy" id="281105"/>
    <lineage>
        <taxon>Bacteria</taxon>
        <taxon>Bacillati</taxon>
        <taxon>Actinomycetota</taxon>
        <taxon>Actinomycetes</taxon>
        <taxon>Kitasatosporales</taxon>
        <taxon>Streptomycetaceae</taxon>
        <taxon>Kitasatospora</taxon>
    </lineage>
</organism>
<proteinExistence type="predicted"/>
<evidence type="ECO:0000259" key="4">
    <source>
        <dbReference type="Pfam" id="PF13649"/>
    </source>
</evidence>
<accession>A0A561UN38</accession>
<dbReference type="InterPro" id="IPR029063">
    <property type="entry name" value="SAM-dependent_MTases_sf"/>
</dbReference>
<keyword evidence="1 5" id="KW-0489">Methyltransferase</keyword>
<name>A0A561UN38_9ACTN</name>
<dbReference type="PANTHER" id="PTHR43464:SF19">
    <property type="entry name" value="UBIQUINONE BIOSYNTHESIS O-METHYLTRANSFERASE, MITOCHONDRIAL"/>
    <property type="match status" value="1"/>
</dbReference>
<evidence type="ECO:0000256" key="2">
    <source>
        <dbReference type="ARBA" id="ARBA00022679"/>
    </source>
</evidence>
<dbReference type="Proteomes" id="UP000317940">
    <property type="component" value="Unassembled WGS sequence"/>
</dbReference>
<keyword evidence="2 5" id="KW-0808">Transferase</keyword>
<evidence type="ECO:0000313" key="6">
    <source>
        <dbReference type="Proteomes" id="UP000317940"/>
    </source>
</evidence>
<dbReference type="AlphaFoldDB" id="A0A561UN38"/>
<dbReference type="OrthoDB" id="9786503at2"/>
<dbReference type="CDD" id="cd02440">
    <property type="entry name" value="AdoMet_MTases"/>
    <property type="match status" value="1"/>
</dbReference>
<dbReference type="Gene3D" id="3.40.50.150">
    <property type="entry name" value="Vaccinia Virus protein VP39"/>
    <property type="match status" value="1"/>
</dbReference>
<evidence type="ECO:0000256" key="3">
    <source>
        <dbReference type="ARBA" id="ARBA00022691"/>
    </source>
</evidence>
<sequence length="257" mass="29040">MNHQLHRARAEQRWIRDFDDVLRLLDGLFPSQADRWTETAADWWDRFYADRSRPVPFFVDKPDENLAALLERGLLDHGPRGGSARVLDLGCGPGRNSRHLAALGHEVDGVDLSPAALAWAAERSAGLARPPRFHQGDVFAVELPHEQYDLVYDSGCLHHLAPHRRISYLDLLRRRLAPGGHFALTCFASGRMGSELPDAEHYRQRSLGGGLAHTPAALRWIFAEFEEVEIRPMREQGPDSPLFGVAFLLTGLFRRRE</sequence>
<dbReference type="GO" id="GO:0032259">
    <property type="term" value="P:methylation"/>
    <property type="evidence" value="ECO:0007669"/>
    <property type="project" value="UniProtKB-KW"/>
</dbReference>
<dbReference type="Pfam" id="PF13649">
    <property type="entry name" value="Methyltransf_25"/>
    <property type="match status" value="1"/>
</dbReference>
<dbReference type="GO" id="GO:0008168">
    <property type="term" value="F:methyltransferase activity"/>
    <property type="evidence" value="ECO:0007669"/>
    <property type="project" value="UniProtKB-KW"/>
</dbReference>
<evidence type="ECO:0000256" key="1">
    <source>
        <dbReference type="ARBA" id="ARBA00022603"/>
    </source>
</evidence>
<gene>
    <name evidence="5" type="ORF">FHX73_114659</name>
</gene>